<gene>
    <name evidence="1" type="ORF">GCM10023188_04760</name>
</gene>
<dbReference type="PANTHER" id="PTHR34853">
    <property type="match status" value="1"/>
</dbReference>
<dbReference type="EMBL" id="BAABHC010000002">
    <property type="protein sequence ID" value="GAA4424663.1"/>
    <property type="molecule type" value="Genomic_DNA"/>
</dbReference>
<keyword evidence="2" id="KW-1185">Reference proteome</keyword>
<dbReference type="Gene3D" id="1.10.260.160">
    <property type="match status" value="1"/>
</dbReference>
<dbReference type="InterPro" id="IPR029058">
    <property type="entry name" value="AB_hydrolase_fold"/>
</dbReference>
<dbReference type="Proteomes" id="UP001500552">
    <property type="component" value="Unassembled WGS sequence"/>
</dbReference>
<sequence length="386" mass="42548">MLWSCDFDRDDDVPEPEPDNHFVSSTYIGEFPKEVLQALALASPENRDFASVVQYDVEFYRINYTTQYKGEEVEASGLLAVPQNTPAVPGLVSAQHGTMFKDSDAPSNFPNTFSGFELIGAAGYITVVPDFIGYGTTSDIFHPYYDEEHSAQTVVDMLKAAKYFLNEEKIATNGNLFLVGYSEGGYVTLAAQKEIEENPDHDLSLTAVAAGAGGYDLTLMMQEIVATPSYADPAFLPFIVQSYNTTYGWNRPLTDFFQEPYATKIPSLFDGTKIREEINSELPNAPASLFTPDFYAALQNPAEETALKEAIAGNSLLDWVPETPTRLYHGTDDEAVFYSTTVSAYEAFTAEGSTSVELVPIPGGMHRTSITPMMLDVLTWFNSLNQ</sequence>
<dbReference type="SUPFAM" id="SSF53474">
    <property type="entry name" value="alpha/beta-Hydrolases"/>
    <property type="match status" value="1"/>
</dbReference>
<dbReference type="Gene3D" id="3.40.50.1820">
    <property type="entry name" value="alpha/beta hydrolase"/>
    <property type="match status" value="1"/>
</dbReference>
<comment type="caution">
    <text evidence="1">The sequence shown here is derived from an EMBL/GenBank/DDBJ whole genome shotgun (WGS) entry which is preliminary data.</text>
</comment>
<name>A0ABP8L842_9BACT</name>
<evidence type="ECO:0000313" key="2">
    <source>
        <dbReference type="Proteomes" id="UP001500552"/>
    </source>
</evidence>
<dbReference type="PIRSF" id="PIRSF029171">
    <property type="entry name" value="Esterase_LipA"/>
    <property type="match status" value="1"/>
</dbReference>
<dbReference type="Pfam" id="PF03583">
    <property type="entry name" value="LIP"/>
    <property type="match status" value="1"/>
</dbReference>
<dbReference type="InterPro" id="IPR005152">
    <property type="entry name" value="Lipase_secreted"/>
</dbReference>
<evidence type="ECO:0000313" key="1">
    <source>
        <dbReference type="EMBL" id="GAA4424663.1"/>
    </source>
</evidence>
<proteinExistence type="predicted"/>
<protein>
    <submittedName>
        <fullName evidence="1">Uncharacterized protein</fullName>
    </submittedName>
</protein>
<dbReference type="PANTHER" id="PTHR34853:SF1">
    <property type="entry name" value="LIPASE 5"/>
    <property type="match status" value="1"/>
</dbReference>
<accession>A0ABP8L842</accession>
<reference evidence="2" key="1">
    <citation type="journal article" date="2019" name="Int. J. Syst. Evol. Microbiol.">
        <title>The Global Catalogue of Microorganisms (GCM) 10K type strain sequencing project: providing services to taxonomists for standard genome sequencing and annotation.</title>
        <authorList>
            <consortium name="The Broad Institute Genomics Platform"/>
            <consortium name="The Broad Institute Genome Sequencing Center for Infectious Disease"/>
            <person name="Wu L."/>
            <person name="Ma J."/>
        </authorList>
    </citation>
    <scope>NUCLEOTIDE SEQUENCE [LARGE SCALE GENOMIC DNA]</scope>
    <source>
        <strain evidence="2">JCM 17926</strain>
    </source>
</reference>
<organism evidence="1 2">
    <name type="scientific">Pontibacter saemangeumensis</name>
    <dbReference type="NCBI Taxonomy" id="1084525"/>
    <lineage>
        <taxon>Bacteria</taxon>
        <taxon>Pseudomonadati</taxon>
        <taxon>Bacteroidota</taxon>
        <taxon>Cytophagia</taxon>
        <taxon>Cytophagales</taxon>
        <taxon>Hymenobacteraceae</taxon>
        <taxon>Pontibacter</taxon>
    </lineage>
</organism>